<dbReference type="OrthoDB" id="2087278at2"/>
<dbReference type="PANTHER" id="PTHR35091:SF2">
    <property type="entry name" value="FLAGELLAR PROTEIN FLIL"/>
    <property type="match status" value="1"/>
</dbReference>
<dbReference type="GO" id="GO:0071978">
    <property type="term" value="P:bacterial-type flagellum-dependent swarming motility"/>
    <property type="evidence" value="ECO:0007669"/>
    <property type="project" value="TreeGrafter"/>
</dbReference>
<evidence type="ECO:0000313" key="11">
    <source>
        <dbReference type="EMBL" id="AMX03175.1"/>
    </source>
</evidence>
<evidence type="ECO:0000256" key="8">
    <source>
        <dbReference type="ARBA" id="ARBA00022989"/>
    </source>
</evidence>
<evidence type="ECO:0000256" key="6">
    <source>
        <dbReference type="ARBA" id="ARBA00022692"/>
    </source>
</evidence>
<evidence type="ECO:0000256" key="9">
    <source>
        <dbReference type="ARBA" id="ARBA00023136"/>
    </source>
</evidence>
<feature type="transmembrane region" description="Helical" evidence="10">
    <location>
        <begin position="12"/>
        <end position="34"/>
    </location>
</feature>
<dbReference type="EMBL" id="CP014864">
    <property type="protein sequence ID" value="AMX03175.1"/>
    <property type="molecule type" value="Genomic_DNA"/>
</dbReference>
<comment type="subcellular location">
    <subcellularLocation>
        <location evidence="10">Cell inner membrane</location>
    </subcellularLocation>
    <subcellularLocation>
        <location evidence="2">Cell membrane</location>
        <topology evidence="2">Single-pass membrane protein</topology>
    </subcellularLocation>
</comment>
<keyword evidence="5 10" id="KW-0145">Chemotaxis</keyword>
<evidence type="ECO:0000256" key="3">
    <source>
        <dbReference type="ARBA" id="ARBA00008281"/>
    </source>
</evidence>
<comment type="function">
    <text evidence="1 10">Controls the rotational direction of flagella during chemotaxis.</text>
</comment>
<sequence length="159" mass="17319">MADTSGKSRGLVWLAVIAAVLLAAVVAINVVLLMKIESGGKPTSAVTLTKAKRPSDPIFVKIDPFTVNLQDDFYGRLLYVGLSLQVADKDTEEFLLKHMPQVRSRLLVLHSAQNPQKLATAEGKRELTAAILAALAEPMAESQPQLHIDDVLFTEFIVQ</sequence>
<keyword evidence="8 10" id="KW-1133">Transmembrane helix</keyword>
<dbReference type="STRING" id="252514.A3224_11850"/>
<accession>A0A143HN55</accession>
<keyword evidence="12" id="KW-1185">Reference proteome</keyword>
<dbReference type="NCBIfam" id="NF005435">
    <property type="entry name" value="PRK07021.1"/>
    <property type="match status" value="1"/>
</dbReference>
<dbReference type="GO" id="GO:0006935">
    <property type="term" value="P:chemotaxis"/>
    <property type="evidence" value="ECO:0007669"/>
    <property type="project" value="UniProtKB-KW"/>
</dbReference>
<name>A0A143HN55_MICTH</name>
<keyword evidence="9 10" id="KW-0472">Membrane</keyword>
<organism evidence="11 12">
    <name type="scientific">Microbulbifer thermotolerans</name>
    <dbReference type="NCBI Taxonomy" id="252514"/>
    <lineage>
        <taxon>Bacteria</taxon>
        <taxon>Pseudomonadati</taxon>
        <taxon>Pseudomonadota</taxon>
        <taxon>Gammaproteobacteria</taxon>
        <taxon>Cellvibrionales</taxon>
        <taxon>Microbulbiferaceae</taxon>
        <taxon>Microbulbifer</taxon>
    </lineage>
</organism>
<evidence type="ECO:0000256" key="2">
    <source>
        <dbReference type="ARBA" id="ARBA00004162"/>
    </source>
</evidence>
<evidence type="ECO:0000256" key="10">
    <source>
        <dbReference type="RuleBase" id="RU364125"/>
    </source>
</evidence>
<comment type="similarity">
    <text evidence="3 10">Belongs to the FliL family.</text>
</comment>
<dbReference type="KEGG" id="mthd:A3224_11850"/>
<evidence type="ECO:0000256" key="7">
    <source>
        <dbReference type="ARBA" id="ARBA00022779"/>
    </source>
</evidence>
<dbReference type="RefSeq" id="WP_067154856.1">
    <property type="nucleotide sequence ID" value="NZ_CP014864.1"/>
</dbReference>
<keyword evidence="7 10" id="KW-0283">Flagellar rotation</keyword>
<protein>
    <recommendedName>
        <fullName evidence="10">Flagellar protein FliL</fullName>
    </recommendedName>
</protein>
<reference evidence="12" key="1">
    <citation type="submission" date="2016-03" db="EMBL/GenBank/DDBJ databases">
        <authorList>
            <person name="Lee Y.-S."/>
            <person name="Choi Y.-L."/>
        </authorList>
    </citation>
    <scope>NUCLEOTIDE SEQUENCE [LARGE SCALE GENOMIC DNA]</scope>
    <source>
        <strain evidence="12">DAU221</strain>
    </source>
</reference>
<proteinExistence type="inferred from homology"/>
<keyword evidence="6 10" id="KW-0812">Transmembrane</keyword>
<evidence type="ECO:0000313" key="12">
    <source>
        <dbReference type="Proteomes" id="UP000076077"/>
    </source>
</evidence>
<dbReference type="GeneID" id="76608737"/>
<dbReference type="GO" id="GO:0005886">
    <property type="term" value="C:plasma membrane"/>
    <property type="evidence" value="ECO:0007669"/>
    <property type="project" value="UniProtKB-SubCell"/>
</dbReference>
<keyword evidence="4" id="KW-1003">Cell membrane</keyword>
<evidence type="ECO:0000256" key="4">
    <source>
        <dbReference type="ARBA" id="ARBA00022475"/>
    </source>
</evidence>
<dbReference type="InterPro" id="IPR005503">
    <property type="entry name" value="FliL"/>
</dbReference>
<dbReference type="PANTHER" id="PTHR35091">
    <property type="entry name" value="FLAGELLAR PROTEIN FLIL"/>
    <property type="match status" value="1"/>
</dbReference>
<dbReference type="Pfam" id="PF03748">
    <property type="entry name" value="FliL"/>
    <property type="match status" value="1"/>
</dbReference>
<dbReference type="GO" id="GO:0009425">
    <property type="term" value="C:bacterial-type flagellum basal body"/>
    <property type="evidence" value="ECO:0007669"/>
    <property type="project" value="InterPro"/>
</dbReference>
<keyword evidence="10" id="KW-0997">Cell inner membrane</keyword>
<dbReference type="AlphaFoldDB" id="A0A143HN55"/>
<gene>
    <name evidence="11" type="ORF">A3224_11850</name>
</gene>
<dbReference type="Proteomes" id="UP000076077">
    <property type="component" value="Chromosome"/>
</dbReference>
<evidence type="ECO:0000256" key="5">
    <source>
        <dbReference type="ARBA" id="ARBA00022500"/>
    </source>
</evidence>
<evidence type="ECO:0000256" key="1">
    <source>
        <dbReference type="ARBA" id="ARBA00002254"/>
    </source>
</evidence>